<evidence type="ECO:0000313" key="2">
    <source>
        <dbReference type="WBParaSite" id="ES5_v2.g21437.t1"/>
    </source>
</evidence>
<protein>
    <submittedName>
        <fullName evidence="2">Uncharacterized protein</fullName>
    </submittedName>
</protein>
<sequence length="158" mass="17925">MYSFKEDGNVEIGFVDKEFERQVLFILSIMYGTNATLSALLSCLTVTKYFMMKRAMSQIPADASVKLLSKIPAQGMYSFKEDGNVEIGFVDKEFERQVLFILSIMYGTNATLSALLSCLTVTKYFMMKRAMSQIPADASVKLLNLHMDIYDLFLQTIM</sequence>
<proteinExistence type="predicted"/>
<organism evidence="1 2">
    <name type="scientific">Panagrolaimus sp. ES5</name>
    <dbReference type="NCBI Taxonomy" id="591445"/>
    <lineage>
        <taxon>Eukaryota</taxon>
        <taxon>Metazoa</taxon>
        <taxon>Ecdysozoa</taxon>
        <taxon>Nematoda</taxon>
        <taxon>Chromadorea</taxon>
        <taxon>Rhabditida</taxon>
        <taxon>Tylenchina</taxon>
        <taxon>Panagrolaimomorpha</taxon>
        <taxon>Panagrolaimoidea</taxon>
        <taxon>Panagrolaimidae</taxon>
        <taxon>Panagrolaimus</taxon>
    </lineage>
</organism>
<reference evidence="2" key="1">
    <citation type="submission" date="2022-11" db="UniProtKB">
        <authorList>
            <consortium name="WormBaseParasite"/>
        </authorList>
    </citation>
    <scope>IDENTIFICATION</scope>
</reference>
<name>A0AC34FVU3_9BILA</name>
<accession>A0AC34FVU3</accession>
<dbReference type="Proteomes" id="UP000887579">
    <property type="component" value="Unplaced"/>
</dbReference>
<evidence type="ECO:0000313" key="1">
    <source>
        <dbReference type="Proteomes" id="UP000887579"/>
    </source>
</evidence>
<dbReference type="WBParaSite" id="ES5_v2.g21437.t1">
    <property type="protein sequence ID" value="ES5_v2.g21437.t1"/>
    <property type="gene ID" value="ES5_v2.g21437"/>
</dbReference>